<dbReference type="InterPro" id="IPR036264">
    <property type="entry name" value="Bact_exopeptidase_dim_dom"/>
</dbReference>
<gene>
    <name evidence="8" type="primary">ACY1</name>
    <name evidence="8" type="ORF">H4R18_004791</name>
</gene>
<dbReference type="EMBL" id="JANBUL010000248">
    <property type="protein sequence ID" value="KAJ2778124.1"/>
    <property type="molecule type" value="Genomic_DNA"/>
</dbReference>
<dbReference type="InterPro" id="IPR002933">
    <property type="entry name" value="Peptidase_M20"/>
</dbReference>
<keyword evidence="4 6" id="KW-0862">Zinc</keyword>
<dbReference type="Gene3D" id="3.30.70.360">
    <property type="match status" value="1"/>
</dbReference>
<evidence type="ECO:0000256" key="2">
    <source>
        <dbReference type="ARBA" id="ARBA00022490"/>
    </source>
</evidence>
<feature type="binding site" evidence="6">
    <location>
        <position position="151"/>
    </location>
    <ligand>
        <name>Zn(2+)</name>
        <dbReference type="ChEBI" id="CHEBI:29105"/>
        <label>2</label>
    </ligand>
</feature>
<dbReference type="Pfam" id="PF01546">
    <property type="entry name" value="Peptidase_M20"/>
    <property type="match status" value="1"/>
</dbReference>
<feature type="domain" description="Peptidase M20 dimerisation" evidence="7">
    <location>
        <begin position="191"/>
        <end position="307"/>
    </location>
</feature>
<keyword evidence="8" id="KW-0378">Hydrolase</keyword>
<proteinExistence type="inferred from homology"/>
<evidence type="ECO:0000256" key="4">
    <source>
        <dbReference type="ARBA" id="ARBA00022833"/>
    </source>
</evidence>
<dbReference type="GO" id="GO:0006520">
    <property type="term" value="P:amino acid metabolic process"/>
    <property type="evidence" value="ECO:0007669"/>
    <property type="project" value="InterPro"/>
</dbReference>
<dbReference type="GO" id="GO:0004046">
    <property type="term" value="F:aminoacylase activity"/>
    <property type="evidence" value="ECO:0007669"/>
    <property type="project" value="UniProtKB-EC"/>
</dbReference>
<dbReference type="PIRSF" id="PIRSF036696">
    <property type="entry name" value="ACY-1"/>
    <property type="match status" value="1"/>
</dbReference>
<feature type="binding site" evidence="6">
    <location>
        <position position="116"/>
    </location>
    <ligand>
        <name>Zn(2+)</name>
        <dbReference type="ChEBI" id="CHEBI:29105"/>
        <label>2</label>
    </ligand>
</feature>
<feature type="binding site" evidence="6">
    <location>
        <position position="378"/>
    </location>
    <ligand>
        <name>Zn(2+)</name>
        <dbReference type="ChEBI" id="CHEBI:29105"/>
        <label>2</label>
    </ligand>
</feature>
<comment type="similarity">
    <text evidence="1">Belongs to the peptidase M20A family.</text>
</comment>
<dbReference type="FunFam" id="3.40.630.10:FF:000019">
    <property type="entry name" value="Aminoacylase 1"/>
    <property type="match status" value="1"/>
</dbReference>
<dbReference type="OrthoDB" id="3064516at2759"/>
<organism evidence="8 9">
    <name type="scientific">Coemansia javaensis</name>
    <dbReference type="NCBI Taxonomy" id="2761396"/>
    <lineage>
        <taxon>Eukaryota</taxon>
        <taxon>Fungi</taxon>
        <taxon>Fungi incertae sedis</taxon>
        <taxon>Zoopagomycota</taxon>
        <taxon>Kickxellomycotina</taxon>
        <taxon>Kickxellomycetes</taxon>
        <taxon>Kickxellales</taxon>
        <taxon>Kickxellaceae</taxon>
        <taxon>Coemansia</taxon>
    </lineage>
</organism>
<evidence type="ECO:0000313" key="8">
    <source>
        <dbReference type="EMBL" id="KAJ2778124.1"/>
    </source>
</evidence>
<dbReference type="Proteomes" id="UP001140217">
    <property type="component" value="Unassembled WGS sequence"/>
</dbReference>
<evidence type="ECO:0000259" key="7">
    <source>
        <dbReference type="Pfam" id="PF07687"/>
    </source>
</evidence>
<dbReference type="Pfam" id="PF07687">
    <property type="entry name" value="M20_dimer"/>
    <property type="match status" value="1"/>
</dbReference>
<accession>A0A9W8H820</accession>
<dbReference type="NCBIfam" id="TIGR01880">
    <property type="entry name" value="Ac-peptdase-euk"/>
    <property type="match status" value="1"/>
</dbReference>
<feature type="binding site" evidence="6">
    <location>
        <position position="178"/>
    </location>
    <ligand>
        <name>Zn(2+)</name>
        <dbReference type="ChEBI" id="CHEBI:29105"/>
        <label>1</label>
    </ligand>
</feature>
<protein>
    <submittedName>
        <fullName evidence="8">Adenylate cyclase</fullName>
        <ecNumber evidence="8">3.5.1.14</ecNumber>
    </submittedName>
</protein>
<evidence type="ECO:0000256" key="3">
    <source>
        <dbReference type="ARBA" id="ARBA00022723"/>
    </source>
</evidence>
<name>A0A9W8H820_9FUNG</name>
<dbReference type="Gene3D" id="3.40.630.10">
    <property type="entry name" value="Zn peptidases"/>
    <property type="match status" value="1"/>
</dbReference>
<sequence length="409" mass="44682">MDGDSVPPAIERFIEYLRIKTVQPEPDYAGCREYLRRQAAELGLGFQAHEYVAGKPVVVLTWAGMEPEAGSVVLNSHTDVVPVFPEFWSHPPFEAARVAVAGSGGDYRIIARGAQDMKIVGHCYLEAIRALRARGERVRRTVHAVFVPDEEIGGADGMARFVESREFAGLNAAFALDEGIASPGDGLRVFYGERAPCWARFVAHGQTGHGSQFIADTAAEKLVPVIDRLMALRREQLADFRTPNADGSAKTLGDVTTVNLTMLQSGVQHNVVPESASACFDIRMTPTSDYRAFRRWLEALAAEHGAQLELVQFWDDNTVTPTDASNPFWVAFEAAVAAQGIAIEREIFPAATDSRYLRRAGVPALGVTPLRNTPILLHDHNEYVLQSDVLNGIAFYERVLAAVANVPGP</sequence>
<dbReference type="PANTHER" id="PTHR45892:SF1">
    <property type="entry name" value="AMINOACYLASE-1"/>
    <property type="match status" value="1"/>
</dbReference>
<evidence type="ECO:0000313" key="9">
    <source>
        <dbReference type="Proteomes" id="UP001140217"/>
    </source>
</evidence>
<dbReference type="SUPFAM" id="SSF53187">
    <property type="entry name" value="Zn-dependent exopeptidases"/>
    <property type="match status" value="1"/>
</dbReference>
<feature type="binding site" evidence="6">
    <location>
        <position position="116"/>
    </location>
    <ligand>
        <name>Zn(2+)</name>
        <dbReference type="ChEBI" id="CHEBI:29105"/>
        <label>1</label>
    </ligand>
</feature>
<evidence type="ECO:0000256" key="5">
    <source>
        <dbReference type="PIRSR" id="PIRSR036696-1"/>
    </source>
</evidence>
<keyword evidence="3 6" id="KW-0479">Metal-binding</keyword>
<evidence type="ECO:0000256" key="6">
    <source>
        <dbReference type="PIRSR" id="PIRSR036696-2"/>
    </source>
</evidence>
<dbReference type="SUPFAM" id="SSF55031">
    <property type="entry name" value="Bacterial exopeptidase dimerisation domain"/>
    <property type="match status" value="1"/>
</dbReference>
<feature type="binding site" evidence="6">
    <location>
        <position position="77"/>
    </location>
    <ligand>
        <name>Zn(2+)</name>
        <dbReference type="ChEBI" id="CHEBI:29105"/>
        <label>1</label>
    </ligand>
</feature>
<evidence type="ECO:0000256" key="1">
    <source>
        <dbReference type="ARBA" id="ARBA00006247"/>
    </source>
</evidence>
<dbReference type="PANTHER" id="PTHR45892">
    <property type="entry name" value="AMINOACYLASE-1"/>
    <property type="match status" value="1"/>
</dbReference>
<feature type="active site" evidence="5">
    <location>
        <position position="79"/>
    </location>
</feature>
<keyword evidence="9" id="KW-1185">Reference proteome</keyword>
<comment type="cofactor">
    <cofactor evidence="6">
        <name>Zn(2+)</name>
        <dbReference type="ChEBI" id="CHEBI:29105"/>
    </cofactor>
    <text evidence="6">Binds 2 Zn(2+) ions per subunit.</text>
</comment>
<dbReference type="Gene3D" id="1.10.150.900">
    <property type="match status" value="1"/>
</dbReference>
<dbReference type="InterPro" id="IPR011650">
    <property type="entry name" value="Peptidase_M20_dimer"/>
</dbReference>
<reference evidence="8" key="1">
    <citation type="submission" date="2022-07" db="EMBL/GenBank/DDBJ databases">
        <title>Phylogenomic reconstructions and comparative analyses of Kickxellomycotina fungi.</title>
        <authorList>
            <person name="Reynolds N.K."/>
            <person name="Stajich J.E."/>
            <person name="Barry K."/>
            <person name="Grigoriev I.V."/>
            <person name="Crous P."/>
            <person name="Smith M.E."/>
        </authorList>
    </citation>
    <scope>NUCLEOTIDE SEQUENCE</scope>
    <source>
        <strain evidence="8">NBRC 105414</strain>
    </source>
</reference>
<dbReference type="EC" id="3.5.1.14" evidence="8"/>
<keyword evidence="2" id="KW-0963">Cytoplasm</keyword>
<dbReference type="InterPro" id="IPR010159">
    <property type="entry name" value="N-acyl_aa_amidohydrolase"/>
</dbReference>
<dbReference type="GO" id="GO:0005737">
    <property type="term" value="C:cytoplasm"/>
    <property type="evidence" value="ECO:0007669"/>
    <property type="project" value="InterPro"/>
</dbReference>
<dbReference type="InterPro" id="IPR052083">
    <property type="entry name" value="Aminoacylase-1_M20A"/>
</dbReference>
<dbReference type="AlphaFoldDB" id="A0A9W8H820"/>
<dbReference type="GO" id="GO:0046872">
    <property type="term" value="F:metal ion binding"/>
    <property type="evidence" value="ECO:0007669"/>
    <property type="project" value="UniProtKB-KW"/>
</dbReference>
<comment type="caution">
    <text evidence="8">The sequence shown here is derived from an EMBL/GenBank/DDBJ whole genome shotgun (WGS) entry which is preliminary data.</text>
</comment>
<feature type="active site" description="Proton acceptor" evidence="5">
    <location>
        <position position="150"/>
    </location>
</feature>